<feature type="region of interest" description="Disordered" evidence="2">
    <location>
        <begin position="535"/>
        <end position="555"/>
    </location>
</feature>
<feature type="domain" description="FF" evidence="4">
    <location>
        <begin position="1803"/>
        <end position="1857"/>
    </location>
</feature>
<dbReference type="InterPro" id="IPR036517">
    <property type="entry name" value="FF_domain_sf"/>
</dbReference>
<feature type="region of interest" description="Disordered" evidence="2">
    <location>
        <begin position="749"/>
        <end position="815"/>
    </location>
</feature>
<dbReference type="Pfam" id="PF00397">
    <property type="entry name" value="WW"/>
    <property type="match status" value="2"/>
</dbReference>
<feature type="region of interest" description="Disordered" evidence="2">
    <location>
        <begin position="1548"/>
        <end position="1568"/>
    </location>
</feature>
<dbReference type="InterPro" id="IPR002713">
    <property type="entry name" value="FF_domain"/>
</dbReference>
<evidence type="ECO:0000259" key="3">
    <source>
        <dbReference type="PROSITE" id="PS50020"/>
    </source>
</evidence>
<dbReference type="Pfam" id="PF01846">
    <property type="entry name" value="FF"/>
    <property type="match status" value="5"/>
</dbReference>
<dbReference type="GO" id="GO:0003712">
    <property type="term" value="F:transcription coregulator activity"/>
    <property type="evidence" value="ECO:0007669"/>
    <property type="project" value="TreeGrafter"/>
</dbReference>
<feature type="domain" description="FF" evidence="4">
    <location>
        <begin position="1939"/>
        <end position="1993"/>
    </location>
</feature>
<dbReference type="Proteomes" id="UP000734854">
    <property type="component" value="Unassembled WGS sequence"/>
</dbReference>
<gene>
    <name evidence="5" type="ORF">ZIOFF_008193</name>
</gene>
<evidence type="ECO:0000259" key="4">
    <source>
        <dbReference type="PROSITE" id="PS51676"/>
    </source>
</evidence>
<dbReference type="Gene3D" id="2.20.70.10">
    <property type="match status" value="4"/>
</dbReference>
<feature type="region of interest" description="Disordered" evidence="2">
    <location>
        <begin position="1025"/>
        <end position="1110"/>
    </location>
</feature>
<feature type="compositionally biased region" description="Polar residues" evidence="2">
    <location>
        <begin position="1740"/>
        <end position="1757"/>
    </location>
</feature>
<dbReference type="InterPro" id="IPR036020">
    <property type="entry name" value="WW_dom_sf"/>
</dbReference>
<dbReference type="PANTHER" id="PTHR15377">
    <property type="entry name" value="TRANSCRIPTION ELONGATION REGULATOR 1"/>
    <property type="match status" value="1"/>
</dbReference>
<feature type="region of interest" description="Disordered" evidence="2">
    <location>
        <begin position="1737"/>
        <end position="1805"/>
    </location>
</feature>
<feature type="region of interest" description="Disordered" evidence="2">
    <location>
        <begin position="252"/>
        <end position="274"/>
    </location>
</feature>
<dbReference type="FunFam" id="1.10.10.440:FF:000020">
    <property type="entry name" value="Pre-mRNA-processing protein 40C"/>
    <property type="match status" value="1"/>
</dbReference>
<feature type="compositionally biased region" description="Polar residues" evidence="2">
    <location>
        <begin position="33"/>
        <end position="88"/>
    </location>
</feature>
<dbReference type="SMART" id="SM00456">
    <property type="entry name" value="WW"/>
    <property type="match status" value="2"/>
</dbReference>
<reference evidence="5 6" key="1">
    <citation type="submission" date="2020-08" db="EMBL/GenBank/DDBJ databases">
        <title>Plant Genome Project.</title>
        <authorList>
            <person name="Zhang R.-G."/>
        </authorList>
    </citation>
    <scope>NUCLEOTIDE SEQUENCE [LARGE SCALE GENOMIC DNA]</scope>
    <source>
        <tissue evidence="5">Rhizome</tissue>
    </source>
</reference>
<dbReference type="FunFam" id="1.10.10.440:FF:000021">
    <property type="entry name" value="pre-mRNA-processing protein 40C isoform X1"/>
    <property type="match status" value="2"/>
</dbReference>
<feature type="compositionally biased region" description="Basic and acidic residues" evidence="2">
    <location>
        <begin position="2065"/>
        <end position="2076"/>
    </location>
</feature>
<feature type="compositionally biased region" description="Basic and acidic residues" evidence="2">
    <location>
        <begin position="2271"/>
        <end position="2290"/>
    </location>
</feature>
<dbReference type="GO" id="GO:0005634">
    <property type="term" value="C:nucleus"/>
    <property type="evidence" value="ECO:0007669"/>
    <property type="project" value="TreeGrafter"/>
</dbReference>
<dbReference type="Gene3D" id="1.10.10.440">
    <property type="entry name" value="FF domain"/>
    <property type="match status" value="7"/>
</dbReference>
<feature type="region of interest" description="Disordered" evidence="2">
    <location>
        <begin position="1671"/>
        <end position="1690"/>
    </location>
</feature>
<keyword evidence="1" id="KW-0677">Repeat</keyword>
<feature type="region of interest" description="Disordered" evidence="2">
    <location>
        <begin position="1478"/>
        <end position="1501"/>
    </location>
</feature>
<dbReference type="InterPro" id="IPR045148">
    <property type="entry name" value="TCRG1-like"/>
</dbReference>
<evidence type="ECO:0008006" key="7">
    <source>
        <dbReference type="Google" id="ProtNLM"/>
    </source>
</evidence>
<feature type="domain" description="WW" evidence="3">
    <location>
        <begin position="506"/>
        <end position="539"/>
    </location>
</feature>
<feature type="region of interest" description="Disordered" evidence="2">
    <location>
        <begin position="2002"/>
        <end position="2030"/>
    </location>
</feature>
<evidence type="ECO:0000313" key="6">
    <source>
        <dbReference type="Proteomes" id="UP000734854"/>
    </source>
</evidence>
<dbReference type="PROSITE" id="PS51676">
    <property type="entry name" value="FF"/>
    <property type="match status" value="3"/>
</dbReference>
<feature type="region of interest" description="Disordered" evidence="2">
    <location>
        <begin position="1"/>
        <end position="97"/>
    </location>
</feature>
<sequence length="2304" mass="249496">MSATAGPVHEMQAPPPLVSNSESTEPVAGSADGTPTSATVPTMGLSVQGTTASSSLPESIQSTVAASGTPAQSSLSQTGSLVKQNEPAQDSVRAKFTSSSGYVVPAPSFSYNVVPRMNSTPSNAQQPSSSPVSFSAFKWTPPMPAAALQPPVPGQFLGNRPFSFSVVPHANVVPASGQQIQLETAPVQVQFQGGRFTPSSASLQPPIPRQPIRAAFVPGAVSSNSPAPTQFPLSVPRGDATKQRNFLFSGNNQLLTAEKSETTPSTEKNTSDAVAMVTTSTSSSLASSFSVQTSHCLPSSTSMAPGTSVNSSSTSMSIPAAPSFTVHAEIPSSDRFQAFLGISNSAVVSNAATIKPTATSSFSPLKPIVPLPATLPPAIPVPVPVPVHQNLQQPTNPVYALQPTMAPSPQFFWSHPPQAGQMQHVPFSPYPGYLPAPFPQSVQGIPPTVPSVFVQPPGVSPVVSQVEPTTGCLHPESSSIGELPSSDIDQGKKSIIADKAERDTNNEIENAWTSHKTETGAVYYYNSITGKSTYEKPSSFKGEQEKATNQSGPVSWEKLPGTDWTLVTTNDGRKYYYDTKNKLLEAYQSKDYDLILWLDKQQITNSIMQHKLDWTNLCALAGKSVGVVSRLSNCKEAGATVFPELEFLQCNLSNDPPVEALLESMKAWRPGHWHAPAEVAELRKGQEINSTEGNEAPPEAGMQGDKVFASVSIDTPAAQTGGRESVALRSGQPVPSSALDLIKKKLLPETGSPITSPHSTSGPTASDTNGLKAVESAVKGQKPAISKEKAKDAAGDANMSDSSSESDDEESGPSKEECIIKFKEMLKERGVAPFSKWEKELPKIVFDPRFKGVPSHSTRRALFEHYVRTRAEEERKEKRAAQKAALDAFKQLLEEATEDIDHKTDYHSFRKKWGGDPRFEAIDRKERELLLNEKYISAIVKAADERIKALRMAASSSFKCMLRDNQNITLNSRWSRGFRATSTRHSLAHQHRQAVSAVVNGSTAMPNGMIRFTMSATAGPVHEMQAPPPLVSNSESTEPVAGSADGTPTSATVPTMGLSVQGTTASSSLPESIQSTVAASGTPAQSSLSQTGSLVKQNEPAQDSVRAKFTSSSGYVVPAPSFSYNVVPRMNSTPSNAQQPSSSPVSFSAFKWTPPMPAAALQPPVPGQFLGNRPFSFSVVPHANVVPASGQQIQLETAPVQVQFQGGRFTPSSASLQPPIPRQPIRAAFVPGAVSSNSPAPTQFPLSVPRGDATKQRNFLFSGNNQLLTAEKSETTPSTEKNTSDAVAMVTTSTSSSLASSFSVQTSHCLPSSTSMAPGTSVNSSSTSMSIPAAPSFTVHAEIPSSDRFQAFLGISNSAVVSNAATIKPTATSSFSPLKPIVPLPATLPPTIPVPVPVPVHQNLQQPTNPVYALQPTMAPSPQFFWSHPPQAGQMQHVPFSPYPGYLPAPFPQSVQGIPPTVPSVFVQPPGVSPVVSQVEPTTGCLHPESSSIGELPSSDIDQGKKSIIADKAERDTNNEIENAWTSHKTETGAVYYYNSITGKSTYEKPSSFKGEQEKATNQSGPVSWEKLPGTDWTLVTTNDGRKYYYDTKNKLLEAYQSKDYDLILWLDKQQITNSIMQHKLDWTNLCALAGKSVGVVSRLSNCKEAGATEARTVSSWHAPAEVAELRKGQEINSTEGNEAPPEAGMQGDKVFASVSIDTPAAQTGGRESVALRSGQPVPSSALDLIKKKLLPETGSPITSPHSTSGPTASDTNGLKAVESAVKGQKPAISKEKAKDAAGDANMSDSSSESDDEESGPSKEECIIKFKEMLKERGVAPFSKWEKELPKIVFDPRFKGVPSHSTRRALFEHYVRTRAEEERKEKRAAQKAALDAFKQLLEEATEDIDHKTDYHSFRKKWGGDPRFEAIDRKERELLLNEKYISAIVKAADERIKALRMAASSSFKCMLRDNQNITLNSRWSRVKDSFREDPRYKVVKHEDRELLFNEYIAELKAAEEEAERSAKAKRDEQEKLKERERELRKRKEREEQEMERVKIKVRRKEVEYTYRALLVEMIKDPKATWTESKPKLEKDTQGRLTNPDLAPEDAEKLFREHVKDLHEVEAKSFPSIARAMCTSSLVAASSAVSLNVHLLPITVTLSYSNSPSSKVCLPPPSPPSLGGGREVEEGISVAEVMVNRGQQLGRARNPRMIMKVQRCVNDYRSLLAEVITAEAADAAKDDGKTILTSWSEAKRLLKADARYTKLPSKDRESLWHRHAEDLLRKHKSSLPPKEKLDKDGKNKLSSAEHSKKSPRRSPHRSHVRR</sequence>
<dbReference type="PROSITE" id="PS50020">
    <property type="entry name" value="WW_DOMAIN_2"/>
    <property type="match status" value="2"/>
</dbReference>
<dbReference type="SMART" id="SM00441">
    <property type="entry name" value="FF"/>
    <property type="match status" value="6"/>
</dbReference>
<dbReference type="SUPFAM" id="SSF81698">
    <property type="entry name" value="FF domain"/>
    <property type="match status" value="7"/>
</dbReference>
<evidence type="ECO:0000256" key="2">
    <source>
        <dbReference type="SAM" id="MobiDB-lite"/>
    </source>
</evidence>
<accession>A0A8J5HS04</accession>
<organism evidence="5 6">
    <name type="scientific">Zingiber officinale</name>
    <name type="common">Ginger</name>
    <name type="synonym">Amomum zingiber</name>
    <dbReference type="NCBI Taxonomy" id="94328"/>
    <lineage>
        <taxon>Eukaryota</taxon>
        <taxon>Viridiplantae</taxon>
        <taxon>Streptophyta</taxon>
        <taxon>Embryophyta</taxon>
        <taxon>Tracheophyta</taxon>
        <taxon>Spermatophyta</taxon>
        <taxon>Magnoliopsida</taxon>
        <taxon>Liliopsida</taxon>
        <taxon>Zingiberales</taxon>
        <taxon>Zingiberaceae</taxon>
        <taxon>Zingiber</taxon>
    </lineage>
</organism>
<feature type="region of interest" description="Disordered" evidence="2">
    <location>
        <begin position="1265"/>
        <end position="1287"/>
    </location>
</feature>
<proteinExistence type="predicted"/>
<protein>
    <recommendedName>
        <fullName evidence="7">Pre-mRNA-processing protein 40C</fullName>
    </recommendedName>
</protein>
<dbReference type="SUPFAM" id="SSF51045">
    <property type="entry name" value="WW domain"/>
    <property type="match status" value="2"/>
</dbReference>
<feature type="compositionally biased region" description="Basic and acidic residues" evidence="2">
    <location>
        <begin position="1773"/>
        <end position="1782"/>
    </location>
</feature>
<feature type="compositionally biased region" description="Basic and acidic residues" evidence="2">
    <location>
        <begin position="785"/>
        <end position="794"/>
    </location>
</feature>
<dbReference type="GO" id="GO:0070063">
    <property type="term" value="F:RNA polymerase binding"/>
    <property type="evidence" value="ECO:0007669"/>
    <property type="project" value="InterPro"/>
</dbReference>
<dbReference type="EMBL" id="JACMSC010000002">
    <property type="protein sequence ID" value="KAG6534307.1"/>
    <property type="molecule type" value="Genomic_DNA"/>
</dbReference>
<feature type="region of interest" description="Disordered" evidence="2">
    <location>
        <begin position="2261"/>
        <end position="2304"/>
    </location>
</feature>
<dbReference type="CDD" id="cd00201">
    <property type="entry name" value="WW"/>
    <property type="match status" value="2"/>
</dbReference>
<feature type="domain" description="FF" evidence="4">
    <location>
        <begin position="815"/>
        <end position="869"/>
    </location>
</feature>
<dbReference type="PROSITE" id="PS01159">
    <property type="entry name" value="WW_DOMAIN_1"/>
    <property type="match status" value="2"/>
</dbReference>
<evidence type="ECO:0000313" key="5">
    <source>
        <dbReference type="EMBL" id="KAG6534307.1"/>
    </source>
</evidence>
<feature type="region of interest" description="Disordered" evidence="2">
    <location>
        <begin position="465"/>
        <end position="488"/>
    </location>
</feature>
<feature type="compositionally biased region" description="Polar residues" evidence="2">
    <location>
        <begin position="1046"/>
        <end position="1101"/>
    </location>
</feature>
<feature type="compositionally biased region" description="Polar residues" evidence="2">
    <location>
        <begin position="752"/>
        <end position="769"/>
    </location>
</feature>
<dbReference type="FunFam" id="1.10.10.440:FF:000028">
    <property type="entry name" value="Pre-mRNA-processing protein 40C"/>
    <property type="match status" value="1"/>
</dbReference>
<evidence type="ECO:0000256" key="1">
    <source>
        <dbReference type="ARBA" id="ARBA00022737"/>
    </source>
</evidence>
<name>A0A8J5HS04_ZINOF</name>
<keyword evidence="6" id="KW-1185">Reference proteome</keyword>
<dbReference type="PANTHER" id="PTHR15377:SF3">
    <property type="entry name" value="WW DOMAIN-CONTAINING PROTEIN"/>
    <property type="match status" value="1"/>
</dbReference>
<feature type="region of interest" description="Disordered" evidence="2">
    <location>
        <begin position="2065"/>
        <end position="2084"/>
    </location>
</feature>
<comment type="caution">
    <text evidence="5">The sequence shown here is derived from an EMBL/GenBank/DDBJ whole genome shotgun (WGS) entry which is preliminary data.</text>
</comment>
<feature type="compositionally biased region" description="Basic residues" evidence="2">
    <location>
        <begin position="2291"/>
        <end position="2304"/>
    </location>
</feature>
<dbReference type="InterPro" id="IPR001202">
    <property type="entry name" value="WW_dom"/>
</dbReference>
<feature type="domain" description="WW" evidence="3">
    <location>
        <begin position="1519"/>
        <end position="1552"/>
    </location>
</feature>